<evidence type="ECO:0000313" key="3">
    <source>
        <dbReference type="Proteomes" id="UP001302477"/>
    </source>
</evidence>
<dbReference type="InterPro" id="IPR013830">
    <property type="entry name" value="SGNH_hydro"/>
</dbReference>
<protein>
    <submittedName>
        <fullName evidence="2">Arylesterase</fullName>
    </submittedName>
</protein>
<dbReference type="CDD" id="cd01822">
    <property type="entry name" value="Lysophospholipase_L1_like"/>
    <property type="match status" value="1"/>
</dbReference>
<accession>A0AAU0MYX6</accession>
<dbReference type="Gene3D" id="3.40.50.1110">
    <property type="entry name" value="SGNH hydrolase"/>
    <property type="match status" value="1"/>
</dbReference>
<dbReference type="InterPro" id="IPR036514">
    <property type="entry name" value="SGNH_hydro_sf"/>
</dbReference>
<reference evidence="2 3" key="1">
    <citation type="submission" date="2023-10" db="EMBL/GenBank/DDBJ databases">
        <title>Description of Microbulbifer bruguierae sp. nov., isolated from the sediments of mangrove plant Bruguiera sexangula and comparative genomic analyses of the genus Microbulbifer.</title>
        <authorList>
            <person name="Long M."/>
        </authorList>
    </citation>
    <scope>NUCLEOTIDE SEQUENCE [LARGE SCALE GENOMIC DNA]</scope>
    <source>
        <strain evidence="2 3">SPO729</strain>
    </source>
</reference>
<keyword evidence="3" id="KW-1185">Reference proteome</keyword>
<dbReference type="AlphaFoldDB" id="A0AAU0MYX6"/>
<name>A0AAU0MYX6_9GAMM</name>
<dbReference type="KEGG" id="mpaf:R5R33_15940"/>
<dbReference type="PANTHER" id="PTHR30383">
    <property type="entry name" value="THIOESTERASE 1/PROTEASE 1/LYSOPHOSPHOLIPASE L1"/>
    <property type="match status" value="1"/>
</dbReference>
<dbReference type="RefSeq" id="WP_318953690.1">
    <property type="nucleotide sequence ID" value="NZ_CP137555.1"/>
</dbReference>
<proteinExistence type="predicted"/>
<dbReference type="EMBL" id="CP137555">
    <property type="protein sequence ID" value="WOX05216.1"/>
    <property type="molecule type" value="Genomic_DNA"/>
</dbReference>
<dbReference type="InterPro" id="IPR051532">
    <property type="entry name" value="Ester_Hydrolysis_Enzymes"/>
</dbReference>
<dbReference type="GO" id="GO:0004622">
    <property type="term" value="F:phosphatidylcholine lysophospholipase activity"/>
    <property type="evidence" value="ECO:0007669"/>
    <property type="project" value="TreeGrafter"/>
</dbReference>
<dbReference type="Proteomes" id="UP001302477">
    <property type="component" value="Chromosome"/>
</dbReference>
<gene>
    <name evidence="2" type="ORF">R5R33_15940</name>
</gene>
<evidence type="ECO:0000313" key="2">
    <source>
        <dbReference type="EMBL" id="WOX05216.1"/>
    </source>
</evidence>
<dbReference type="Pfam" id="PF13472">
    <property type="entry name" value="Lipase_GDSL_2"/>
    <property type="match status" value="1"/>
</dbReference>
<sequence>MTAVHFRYLATGFISRGLLLIALVYAGVAKADAPDSADGRRTLLVLGDSISAAYGIDEREGWVQLLRERLAEKDLAVKVVNASVSGETSAGGLARLPRLLSEHGPELLVVELGGNDGLRGYPPRALQQNLVRMVQLAREQGAEVLLLGMQMPPNYGKAYTQAFAAVYPQVAAAEQVPLVPFFLETVALVEGAMQNDGIHPTAKAQPALLEHVWPCLESIMKGNVDTRSNSLCTS</sequence>
<evidence type="ECO:0000259" key="1">
    <source>
        <dbReference type="Pfam" id="PF13472"/>
    </source>
</evidence>
<feature type="domain" description="SGNH hydrolase-type esterase" evidence="1">
    <location>
        <begin position="45"/>
        <end position="204"/>
    </location>
</feature>
<dbReference type="PANTHER" id="PTHR30383:SF24">
    <property type="entry name" value="THIOESTERASE 1_PROTEASE 1_LYSOPHOSPHOLIPASE L1"/>
    <property type="match status" value="1"/>
</dbReference>
<organism evidence="2 3">
    <name type="scientific">Microbulbifer pacificus</name>
    <dbReference type="NCBI Taxonomy" id="407164"/>
    <lineage>
        <taxon>Bacteria</taxon>
        <taxon>Pseudomonadati</taxon>
        <taxon>Pseudomonadota</taxon>
        <taxon>Gammaproteobacteria</taxon>
        <taxon>Cellvibrionales</taxon>
        <taxon>Microbulbiferaceae</taxon>
        <taxon>Microbulbifer</taxon>
    </lineage>
</organism>
<dbReference type="SUPFAM" id="SSF52266">
    <property type="entry name" value="SGNH hydrolase"/>
    <property type="match status" value="1"/>
</dbReference>